<organism evidence="2 3">
    <name type="scientific">candidate division WS6 bacterium RIFOXYC1_FULL_33_10</name>
    <dbReference type="NCBI Taxonomy" id="1802606"/>
    <lineage>
        <taxon>Bacteria</taxon>
        <taxon>Candidatus Dojkabacteria</taxon>
    </lineage>
</organism>
<keyword evidence="1" id="KW-0472">Membrane</keyword>
<evidence type="ECO:0000256" key="1">
    <source>
        <dbReference type="SAM" id="Phobius"/>
    </source>
</evidence>
<dbReference type="EMBL" id="MEUP01000061">
    <property type="protein sequence ID" value="OGC45534.1"/>
    <property type="molecule type" value="Genomic_DNA"/>
</dbReference>
<feature type="transmembrane region" description="Helical" evidence="1">
    <location>
        <begin position="16"/>
        <end position="37"/>
    </location>
</feature>
<name>A0A1F4UKQ5_9BACT</name>
<dbReference type="AlphaFoldDB" id="A0A1F4UKQ5"/>
<keyword evidence="1" id="KW-0812">Transmembrane</keyword>
<accession>A0A1F4UKQ5</accession>
<comment type="caution">
    <text evidence="2">The sequence shown here is derived from an EMBL/GenBank/DDBJ whole genome shotgun (WGS) entry which is preliminary data.</text>
</comment>
<evidence type="ECO:0000313" key="2">
    <source>
        <dbReference type="EMBL" id="OGC45534.1"/>
    </source>
</evidence>
<dbReference type="Proteomes" id="UP000178631">
    <property type="component" value="Unassembled WGS sequence"/>
</dbReference>
<keyword evidence="1" id="KW-1133">Transmembrane helix</keyword>
<protein>
    <submittedName>
        <fullName evidence="2">Uncharacterized protein</fullName>
    </submittedName>
</protein>
<gene>
    <name evidence="2" type="ORF">A3J98_02865</name>
</gene>
<evidence type="ECO:0000313" key="3">
    <source>
        <dbReference type="Proteomes" id="UP000178631"/>
    </source>
</evidence>
<reference evidence="2 3" key="1">
    <citation type="journal article" date="2016" name="Nat. Commun.">
        <title>Thousands of microbial genomes shed light on interconnected biogeochemical processes in an aquifer system.</title>
        <authorList>
            <person name="Anantharaman K."/>
            <person name="Brown C.T."/>
            <person name="Hug L.A."/>
            <person name="Sharon I."/>
            <person name="Castelle C.J."/>
            <person name="Probst A.J."/>
            <person name="Thomas B.C."/>
            <person name="Singh A."/>
            <person name="Wilkins M.J."/>
            <person name="Karaoz U."/>
            <person name="Brodie E.L."/>
            <person name="Williams K.H."/>
            <person name="Hubbard S.S."/>
            <person name="Banfield J.F."/>
        </authorList>
    </citation>
    <scope>NUCLEOTIDE SEQUENCE [LARGE SCALE GENOMIC DNA]</scope>
</reference>
<sequence length="67" mass="7755">MDTVQRHNPYQEKKQIYALIIVLIVMVAALIFFRFLLGGDEDSWECKNGVWIEHGNPSDPMPSYPCE</sequence>
<proteinExistence type="predicted"/>